<name>A0ACB8RCT8_9AGAM</name>
<evidence type="ECO:0000313" key="2">
    <source>
        <dbReference type="Proteomes" id="UP000814033"/>
    </source>
</evidence>
<protein>
    <submittedName>
        <fullName evidence="1">Uncharacterized protein</fullName>
    </submittedName>
</protein>
<proteinExistence type="predicted"/>
<evidence type="ECO:0000313" key="1">
    <source>
        <dbReference type="EMBL" id="KAI0041929.1"/>
    </source>
</evidence>
<comment type="caution">
    <text evidence="1">The sequence shown here is derived from an EMBL/GenBank/DDBJ whole genome shotgun (WGS) entry which is preliminary data.</text>
</comment>
<sequence length="225" mass="25116">MGNMMSRTKAEGACLMFYFALSVLRQRPSSAALLSSEDPRRETRARRPMHHPSQRRINTAPRSPKSRRFFAFFSLPIHRLFFSPALTLHSQWTPSSSTSSPPRPSRRLPARPPSRPRPAAEVGPPAALLPERALRPHAAPGSASWKPITLPITLSRPSITRDHDLTMTTALYRLEGLEYAAHWSYPHLQATSTSPHLSLSFVFVLEGDLWSNGLLVALIVPLCAR</sequence>
<gene>
    <name evidence="1" type="ORF">FA95DRAFT_633047</name>
</gene>
<dbReference type="Proteomes" id="UP000814033">
    <property type="component" value="Unassembled WGS sequence"/>
</dbReference>
<reference evidence="1" key="1">
    <citation type="submission" date="2021-02" db="EMBL/GenBank/DDBJ databases">
        <authorList>
            <consortium name="DOE Joint Genome Institute"/>
            <person name="Ahrendt S."/>
            <person name="Looney B.P."/>
            <person name="Miyauchi S."/>
            <person name="Morin E."/>
            <person name="Drula E."/>
            <person name="Courty P.E."/>
            <person name="Chicoki N."/>
            <person name="Fauchery L."/>
            <person name="Kohler A."/>
            <person name="Kuo A."/>
            <person name="Labutti K."/>
            <person name="Pangilinan J."/>
            <person name="Lipzen A."/>
            <person name="Riley R."/>
            <person name="Andreopoulos W."/>
            <person name="He G."/>
            <person name="Johnson J."/>
            <person name="Barry K.W."/>
            <person name="Grigoriev I.V."/>
            <person name="Nagy L."/>
            <person name="Hibbett D."/>
            <person name="Henrissat B."/>
            <person name="Matheny P.B."/>
            <person name="Labbe J."/>
            <person name="Martin F."/>
        </authorList>
    </citation>
    <scope>NUCLEOTIDE SEQUENCE</scope>
    <source>
        <strain evidence="1">FP105234-sp</strain>
    </source>
</reference>
<organism evidence="1 2">
    <name type="scientific">Auriscalpium vulgare</name>
    <dbReference type="NCBI Taxonomy" id="40419"/>
    <lineage>
        <taxon>Eukaryota</taxon>
        <taxon>Fungi</taxon>
        <taxon>Dikarya</taxon>
        <taxon>Basidiomycota</taxon>
        <taxon>Agaricomycotina</taxon>
        <taxon>Agaricomycetes</taxon>
        <taxon>Russulales</taxon>
        <taxon>Auriscalpiaceae</taxon>
        <taxon>Auriscalpium</taxon>
    </lineage>
</organism>
<dbReference type="EMBL" id="MU276093">
    <property type="protein sequence ID" value="KAI0041929.1"/>
    <property type="molecule type" value="Genomic_DNA"/>
</dbReference>
<keyword evidence="2" id="KW-1185">Reference proteome</keyword>
<accession>A0ACB8RCT8</accession>
<reference evidence="1" key="2">
    <citation type="journal article" date="2022" name="New Phytol.">
        <title>Evolutionary transition to the ectomycorrhizal habit in the genomes of a hyperdiverse lineage of mushroom-forming fungi.</title>
        <authorList>
            <person name="Looney B."/>
            <person name="Miyauchi S."/>
            <person name="Morin E."/>
            <person name="Drula E."/>
            <person name="Courty P.E."/>
            <person name="Kohler A."/>
            <person name="Kuo A."/>
            <person name="LaButti K."/>
            <person name="Pangilinan J."/>
            <person name="Lipzen A."/>
            <person name="Riley R."/>
            <person name="Andreopoulos W."/>
            <person name="He G."/>
            <person name="Johnson J."/>
            <person name="Nolan M."/>
            <person name="Tritt A."/>
            <person name="Barry K.W."/>
            <person name="Grigoriev I.V."/>
            <person name="Nagy L.G."/>
            <person name="Hibbett D."/>
            <person name="Henrissat B."/>
            <person name="Matheny P.B."/>
            <person name="Labbe J."/>
            <person name="Martin F.M."/>
        </authorList>
    </citation>
    <scope>NUCLEOTIDE SEQUENCE</scope>
    <source>
        <strain evidence="1">FP105234-sp</strain>
    </source>
</reference>